<evidence type="ECO:0000313" key="3">
    <source>
        <dbReference type="EMBL" id="KAG9069140.1"/>
    </source>
</evidence>
<evidence type="ECO:0008006" key="5">
    <source>
        <dbReference type="Google" id="ProtNLM"/>
    </source>
</evidence>
<dbReference type="AlphaFoldDB" id="A0A9P7XXL2"/>
<evidence type="ECO:0000313" key="4">
    <source>
        <dbReference type="Proteomes" id="UP000707451"/>
    </source>
</evidence>
<proteinExistence type="predicted"/>
<feature type="transmembrane region" description="Helical" evidence="2">
    <location>
        <begin position="328"/>
        <end position="350"/>
    </location>
</feature>
<feature type="transmembrane region" description="Helical" evidence="2">
    <location>
        <begin position="409"/>
        <end position="428"/>
    </location>
</feature>
<organism evidence="3 4">
    <name type="scientific">Linnemannia hyalina</name>
    <dbReference type="NCBI Taxonomy" id="64524"/>
    <lineage>
        <taxon>Eukaryota</taxon>
        <taxon>Fungi</taxon>
        <taxon>Fungi incertae sedis</taxon>
        <taxon>Mucoromycota</taxon>
        <taxon>Mortierellomycotina</taxon>
        <taxon>Mortierellomycetes</taxon>
        <taxon>Mortierellales</taxon>
        <taxon>Mortierellaceae</taxon>
        <taxon>Linnemannia</taxon>
    </lineage>
</organism>
<dbReference type="PANTHER" id="PTHR31970:SF9">
    <property type="entry name" value="MOLYBDATE TRANSPORTER 2"/>
    <property type="match status" value="1"/>
</dbReference>
<dbReference type="EMBL" id="JAHRHY010000005">
    <property type="protein sequence ID" value="KAG9069140.1"/>
    <property type="molecule type" value="Genomic_DNA"/>
</dbReference>
<feature type="transmembrane region" description="Helical" evidence="2">
    <location>
        <begin position="356"/>
        <end position="376"/>
    </location>
</feature>
<keyword evidence="4" id="KW-1185">Reference proteome</keyword>
<dbReference type="GO" id="GO:0015098">
    <property type="term" value="F:molybdate ion transmembrane transporter activity"/>
    <property type="evidence" value="ECO:0007669"/>
    <property type="project" value="InterPro"/>
</dbReference>
<dbReference type="Proteomes" id="UP000707451">
    <property type="component" value="Unassembled WGS sequence"/>
</dbReference>
<name>A0A9P7XXL2_9FUNG</name>
<gene>
    <name evidence="3" type="ORF">KI688_010035</name>
</gene>
<feature type="transmembrane region" description="Helical" evidence="2">
    <location>
        <begin position="288"/>
        <end position="308"/>
    </location>
</feature>
<protein>
    <recommendedName>
        <fullName evidence="5">Sulfate transporter</fullName>
    </recommendedName>
</protein>
<keyword evidence="2" id="KW-0472">Membrane</keyword>
<sequence length="487" mass="52012">MADVLPTATATPAVQQDSSYSTRVKEEVKERLTSFRSGFRLGELSGSLGDLGTLLPILLSLSLTGQVDLTASLIFGGVWNIVTGIVFRMPMCVQPMKSIAAIALTNKMSMGSVMGAGMSVSAVVMFLGLTRTIYLVKRYTPLAVIRGIQLGTAVSFAGKAADLIKQAHTFGGEGWDWANNYEWACVTFIIVFLFYYRSKRIPTAIIIFMMGLIIAFIKLYTNPPANVVYPKIGVYTVSTIVPTPEEFKHGFLSAGLGQIPLTALNSVIALAALANDLFPEKPAGTPTIAVSIGAMNLIGCFFGSIPFCHGSGGLAAQYRFGARSEVSIIILGTLKIFFGLFFGSSLSGLIQCFPTAILGVMLFVSGIELGAVARTVNDGVHDDVKRHANFIVMITTAGMLVGFKNDGVGFLGGMVVAACFYLAAKYGGSIDEDNTGVMAQQQQDQHPYGATQDSFPAAARGSDDEDQSSIRKVPVETEQQQPQQPRV</sequence>
<feature type="transmembrane region" description="Helical" evidence="2">
    <location>
        <begin position="203"/>
        <end position="221"/>
    </location>
</feature>
<comment type="caution">
    <text evidence="3">The sequence shown here is derived from an EMBL/GenBank/DDBJ whole genome shotgun (WGS) entry which is preliminary data.</text>
</comment>
<evidence type="ECO:0000256" key="1">
    <source>
        <dbReference type="SAM" id="MobiDB-lite"/>
    </source>
</evidence>
<feature type="transmembrane region" description="Helical" evidence="2">
    <location>
        <begin position="69"/>
        <end position="87"/>
    </location>
</feature>
<dbReference type="InterPro" id="IPR031563">
    <property type="entry name" value="MOT1/MOT2"/>
</dbReference>
<dbReference type="Pfam" id="PF16983">
    <property type="entry name" value="MFS_MOT1"/>
    <property type="match status" value="2"/>
</dbReference>
<keyword evidence="2" id="KW-0812">Transmembrane</keyword>
<feature type="region of interest" description="Disordered" evidence="1">
    <location>
        <begin position="439"/>
        <end position="487"/>
    </location>
</feature>
<evidence type="ECO:0000256" key="2">
    <source>
        <dbReference type="SAM" id="Phobius"/>
    </source>
</evidence>
<reference evidence="3" key="1">
    <citation type="submission" date="2021-06" db="EMBL/GenBank/DDBJ databases">
        <title>Genome Sequence of Mortierella hyaline Strain SCG-10, a Cold-Adapted, Nitrate-Reducing Fungus Isolated from Soil in Minnesota, USA.</title>
        <authorList>
            <person name="Aldossari N."/>
        </authorList>
    </citation>
    <scope>NUCLEOTIDE SEQUENCE</scope>
    <source>
        <strain evidence="3">SCG-10</strain>
    </source>
</reference>
<keyword evidence="2" id="KW-1133">Transmembrane helix</keyword>
<dbReference type="PANTHER" id="PTHR31970">
    <property type="match status" value="1"/>
</dbReference>
<feature type="transmembrane region" description="Helical" evidence="2">
    <location>
        <begin position="388"/>
        <end position="403"/>
    </location>
</feature>
<accession>A0A9P7XXL2</accession>
<feature type="transmembrane region" description="Helical" evidence="2">
    <location>
        <begin position="108"/>
        <end position="129"/>
    </location>
</feature>
<feature type="transmembrane region" description="Helical" evidence="2">
    <location>
        <begin position="180"/>
        <end position="196"/>
    </location>
</feature>
<dbReference type="OrthoDB" id="5402974at2759"/>